<evidence type="ECO:0000313" key="3">
    <source>
        <dbReference type="EMBL" id="XDQ36265.1"/>
    </source>
</evidence>
<dbReference type="PROSITE" id="PS51257">
    <property type="entry name" value="PROKAR_LIPOPROTEIN"/>
    <property type="match status" value="1"/>
</dbReference>
<keyword evidence="2" id="KW-0732">Signal</keyword>
<accession>A0AB39PZW7</accession>
<organism evidence="3">
    <name type="scientific">Streptomyces sp. R28</name>
    <dbReference type="NCBI Taxonomy" id="3238628"/>
    <lineage>
        <taxon>Bacteria</taxon>
        <taxon>Bacillati</taxon>
        <taxon>Actinomycetota</taxon>
        <taxon>Actinomycetes</taxon>
        <taxon>Kitasatosporales</taxon>
        <taxon>Streptomycetaceae</taxon>
        <taxon>Streptomyces</taxon>
    </lineage>
</organism>
<evidence type="ECO:0000256" key="2">
    <source>
        <dbReference type="SAM" id="SignalP"/>
    </source>
</evidence>
<feature type="region of interest" description="Disordered" evidence="1">
    <location>
        <begin position="200"/>
        <end position="223"/>
    </location>
</feature>
<dbReference type="RefSeq" id="WP_369170794.1">
    <property type="nucleotide sequence ID" value="NZ_CP163439.1"/>
</dbReference>
<proteinExistence type="predicted"/>
<feature type="chain" id="PRO_5044244156" description="Lipoprotein" evidence="2">
    <location>
        <begin position="26"/>
        <end position="279"/>
    </location>
</feature>
<dbReference type="AlphaFoldDB" id="A0AB39PZW7"/>
<protein>
    <recommendedName>
        <fullName evidence="4">Lipoprotein</fullName>
    </recommendedName>
</protein>
<sequence length="279" mass="28951">MPRPPARAVIASTLSAATLLTTASACSLVRPERAISGVPAAVSPAATATGPPTPAAAPTLTEAQARAALITEADLGEPWVPTRGVATWRDAMLKASAESAECRRLLDALYAEELFGPDARTRASVGLDDEYDEAQLRYQVVAHRPAEVDRTLEWLGSLPRTCGQFTARTTRGGLMTVEVGEARMPEVGDARRGLHIVLSGVSENEEGGGDEGEGEGESTGEGTAAPTLTLHVAAVRVGDDAITVTNGGLGQVPGDATLAAVELGAQRLAEVRKRGRVEI</sequence>
<evidence type="ECO:0008006" key="4">
    <source>
        <dbReference type="Google" id="ProtNLM"/>
    </source>
</evidence>
<evidence type="ECO:0000256" key="1">
    <source>
        <dbReference type="SAM" id="MobiDB-lite"/>
    </source>
</evidence>
<gene>
    <name evidence="3" type="ORF">AB5J49_24610</name>
</gene>
<feature type="signal peptide" evidence="2">
    <location>
        <begin position="1"/>
        <end position="25"/>
    </location>
</feature>
<reference evidence="3" key="1">
    <citation type="submission" date="2024-07" db="EMBL/GenBank/DDBJ databases">
        <authorList>
            <person name="Yu S.T."/>
        </authorList>
    </citation>
    <scope>NUCLEOTIDE SEQUENCE</scope>
    <source>
        <strain evidence="3">R28</strain>
    </source>
</reference>
<feature type="compositionally biased region" description="Acidic residues" evidence="1">
    <location>
        <begin position="203"/>
        <end position="218"/>
    </location>
</feature>
<dbReference type="EMBL" id="CP163439">
    <property type="protein sequence ID" value="XDQ36265.1"/>
    <property type="molecule type" value="Genomic_DNA"/>
</dbReference>
<name>A0AB39PZW7_9ACTN</name>